<sequence length="443" mass="50056">MKDKKNTKISDFVSKVEDGTNEAFDRVTDSLMDEDAVEADGNFNYTDIVTNTKEEKMRKLPWIVAIVLILLIVLSFCALFFQSNPKTIFVRAIDGLFNGVTSKIGDNAYDIVNGNLDLEYVIHGGENSNLSDEISKIKWQADYSLDVTNNKAYANVTGDNGEGKLNFEVYNDKDDNYIKMDSVMDSYIKIGDGHFSLDGLNSFGYVSTLLEGINQAFDRAISFEKIIGGNKTIEVNGEKIKAYESKLVIDSNNKKRFRDTFINSLTSNIDFIASLQRIRDADVSDLQMNRDNLEKLIDDMGNIEVSLYTRGDDHYLVKMDLTWDYGSFSLIKNNNENYDYDLKIDNRETSGNLKISSNDNKHNIELSVQEKEDGNVLVTQNIKLDLRTNNNGGFEDVDTSNFTEYANMSDVDKFNLQTNIVANPVVSKLVSAGLEINLDEWFK</sequence>
<name>A0A9D0ZQJ0_9FIRM</name>
<keyword evidence="1" id="KW-1133">Transmembrane helix</keyword>
<protein>
    <submittedName>
        <fullName evidence="2">Uncharacterized protein</fullName>
    </submittedName>
</protein>
<gene>
    <name evidence="2" type="ORF">IAB27_02050</name>
</gene>
<organism evidence="2 3">
    <name type="scientific">Candidatus Coprosoma intestinipullorum</name>
    <dbReference type="NCBI Taxonomy" id="2840752"/>
    <lineage>
        <taxon>Bacteria</taxon>
        <taxon>Bacillati</taxon>
        <taxon>Bacillota</taxon>
        <taxon>Bacillota incertae sedis</taxon>
        <taxon>Candidatus Coprosoma</taxon>
    </lineage>
</organism>
<keyword evidence="1" id="KW-0812">Transmembrane</keyword>
<comment type="caution">
    <text evidence="2">The sequence shown here is derived from an EMBL/GenBank/DDBJ whole genome shotgun (WGS) entry which is preliminary data.</text>
</comment>
<dbReference type="EMBL" id="DVFV01000040">
    <property type="protein sequence ID" value="HIQ90395.1"/>
    <property type="molecule type" value="Genomic_DNA"/>
</dbReference>
<accession>A0A9D0ZQJ0</accession>
<evidence type="ECO:0000313" key="2">
    <source>
        <dbReference type="EMBL" id="HIQ90395.1"/>
    </source>
</evidence>
<evidence type="ECO:0000256" key="1">
    <source>
        <dbReference type="SAM" id="Phobius"/>
    </source>
</evidence>
<dbReference type="Proteomes" id="UP000886786">
    <property type="component" value="Unassembled WGS sequence"/>
</dbReference>
<keyword evidence="1" id="KW-0472">Membrane</keyword>
<reference evidence="2" key="1">
    <citation type="submission" date="2020-10" db="EMBL/GenBank/DDBJ databases">
        <authorList>
            <person name="Gilroy R."/>
        </authorList>
    </citation>
    <scope>NUCLEOTIDE SEQUENCE</scope>
    <source>
        <strain evidence="2">CHK147-3167</strain>
    </source>
</reference>
<reference evidence="2" key="2">
    <citation type="journal article" date="2021" name="PeerJ">
        <title>Extensive microbial diversity within the chicken gut microbiome revealed by metagenomics and culture.</title>
        <authorList>
            <person name="Gilroy R."/>
            <person name="Ravi A."/>
            <person name="Getino M."/>
            <person name="Pursley I."/>
            <person name="Horton D.L."/>
            <person name="Alikhan N.F."/>
            <person name="Baker D."/>
            <person name="Gharbi K."/>
            <person name="Hall N."/>
            <person name="Watson M."/>
            <person name="Adriaenssens E.M."/>
            <person name="Foster-Nyarko E."/>
            <person name="Jarju S."/>
            <person name="Secka A."/>
            <person name="Antonio M."/>
            <person name="Oren A."/>
            <person name="Chaudhuri R.R."/>
            <person name="La Ragione R."/>
            <person name="Hildebrand F."/>
            <person name="Pallen M.J."/>
        </authorList>
    </citation>
    <scope>NUCLEOTIDE SEQUENCE</scope>
    <source>
        <strain evidence="2">CHK147-3167</strain>
    </source>
</reference>
<proteinExistence type="predicted"/>
<feature type="transmembrane region" description="Helical" evidence="1">
    <location>
        <begin position="60"/>
        <end position="81"/>
    </location>
</feature>
<evidence type="ECO:0000313" key="3">
    <source>
        <dbReference type="Proteomes" id="UP000886786"/>
    </source>
</evidence>
<dbReference type="AlphaFoldDB" id="A0A9D0ZQJ0"/>